<dbReference type="Proteomes" id="UP001140206">
    <property type="component" value="Chromosome 1"/>
</dbReference>
<keyword evidence="5" id="KW-1185">Reference proteome</keyword>
<dbReference type="GO" id="GO:0016853">
    <property type="term" value="F:isomerase activity"/>
    <property type="evidence" value="ECO:0007669"/>
    <property type="project" value="UniProtKB-KW"/>
</dbReference>
<name>A0AAV8G9C4_9POAL</name>
<dbReference type="AlphaFoldDB" id="A0AAV8G9C4"/>
<feature type="signal peptide" evidence="2">
    <location>
        <begin position="1"/>
        <end position="25"/>
    </location>
</feature>
<dbReference type="PANTHER" id="PTHR33591:SF2">
    <property type="entry name" value="BETA-CAROTENE ISOMERASE D27"/>
    <property type="match status" value="1"/>
</dbReference>
<sequence length="275" mass="30060">MAVAVAVAVLPFSFSFSTRAPAAAAIPFLSPTKTKTKTNPPRPCRCSAKSNPNPNPPPSVGVTASLLDPLLLNFFRAKMVHEVGWDSPRPGYDGLIEVANRLLNAKSNQQTQLSALRVLKSLFPTWLLVLFKMLVAPIAHGQLASMMLARATALSCKWLMGPCSVNSVLLPHGNSCSSGVFVERCKYLEESKCIGICINTCKLPTQAFFKDYMGVELYMEPNFEDYSCQFNFGVPAVCPAVDKALKEPCLEICTNANRRRELGRTESDIAQCPQL</sequence>
<accession>A0AAV8G9C4</accession>
<dbReference type="InterPro" id="IPR025114">
    <property type="entry name" value="D27-like_C"/>
</dbReference>
<dbReference type="InterPro" id="IPR038938">
    <property type="entry name" value="D27-like"/>
</dbReference>
<keyword evidence="4" id="KW-0413">Isomerase</keyword>
<evidence type="ECO:0000256" key="2">
    <source>
        <dbReference type="SAM" id="SignalP"/>
    </source>
</evidence>
<dbReference type="GO" id="GO:0005506">
    <property type="term" value="F:iron ion binding"/>
    <property type="evidence" value="ECO:0007669"/>
    <property type="project" value="InterPro"/>
</dbReference>
<gene>
    <name evidence="4" type="ORF">LUZ62_014638</name>
</gene>
<feature type="chain" id="PRO_5043574844" evidence="2">
    <location>
        <begin position="26"/>
        <end position="275"/>
    </location>
</feature>
<organism evidence="4 5">
    <name type="scientific">Rhynchospora pubera</name>
    <dbReference type="NCBI Taxonomy" id="906938"/>
    <lineage>
        <taxon>Eukaryota</taxon>
        <taxon>Viridiplantae</taxon>
        <taxon>Streptophyta</taxon>
        <taxon>Embryophyta</taxon>
        <taxon>Tracheophyta</taxon>
        <taxon>Spermatophyta</taxon>
        <taxon>Magnoliopsida</taxon>
        <taxon>Liliopsida</taxon>
        <taxon>Poales</taxon>
        <taxon>Cyperaceae</taxon>
        <taxon>Cyperoideae</taxon>
        <taxon>Rhynchosporeae</taxon>
        <taxon>Rhynchospora</taxon>
    </lineage>
</organism>
<evidence type="ECO:0000313" key="4">
    <source>
        <dbReference type="EMBL" id="KAJ4802072.1"/>
    </source>
</evidence>
<feature type="region of interest" description="Disordered" evidence="1">
    <location>
        <begin position="31"/>
        <end position="59"/>
    </location>
</feature>
<comment type="caution">
    <text evidence="4">The sequence shown here is derived from an EMBL/GenBank/DDBJ whole genome shotgun (WGS) entry which is preliminary data.</text>
</comment>
<keyword evidence="2" id="KW-0732">Signal</keyword>
<feature type="domain" description="Beta-carotene isomerase D27-like C-terminal" evidence="3">
    <location>
        <begin position="158"/>
        <end position="236"/>
    </location>
</feature>
<protein>
    <submittedName>
        <fullName evidence="4">Beta-carotene isomerase D27</fullName>
    </submittedName>
</protein>
<proteinExistence type="predicted"/>
<evidence type="ECO:0000256" key="1">
    <source>
        <dbReference type="SAM" id="MobiDB-lite"/>
    </source>
</evidence>
<evidence type="ECO:0000313" key="5">
    <source>
        <dbReference type="Proteomes" id="UP001140206"/>
    </source>
</evidence>
<evidence type="ECO:0000259" key="3">
    <source>
        <dbReference type="Pfam" id="PF13225"/>
    </source>
</evidence>
<dbReference type="Pfam" id="PF13225">
    <property type="entry name" value="D27-like_C"/>
    <property type="match status" value="1"/>
</dbReference>
<dbReference type="PANTHER" id="PTHR33591">
    <property type="entry name" value="BETA-CAROTENE ISOMERASE D27"/>
    <property type="match status" value="1"/>
</dbReference>
<dbReference type="EMBL" id="JAMFTS010000001">
    <property type="protein sequence ID" value="KAJ4802072.1"/>
    <property type="molecule type" value="Genomic_DNA"/>
</dbReference>
<reference evidence="4" key="1">
    <citation type="submission" date="2022-08" db="EMBL/GenBank/DDBJ databases">
        <authorList>
            <person name="Marques A."/>
        </authorList>
    </citation>
    <scope>NUCLEOTIDE SEQUENCE</scope>
    <source>
        <strain evidence="4">RhyPub2mFocal</strain>
        <tissue evidence="4">Leaves</tissue>
    </source>
</reference>